<reference evidence="4 5" key="1">
    <citation type="submission" date="2018-07" db="EMBL/GenBank/DDBJ databases">
        <title>Genomic Encyclopedia of Type Strains, Phase IV (KMG-IV): sequencing the most valuable type-strain genomes for metagenomic binning, comparative biology and taxonomic classification.</title>
        <authorList>
            <person name="Goeker M."/>
        </authorList>
    </citation>
    <scope>NUCLEOTIDE SEQUENCE [LARGE SCALE GENOMIC DNA]</scope>
    <source>
        <strain evidence="4 5">DSM 44290</strain>
    </source>
</reference>
<dbReference type="Gene3D" id="3.30.450.40">
    <property type="match status" value="1"/>
</dbReference>
<name>A0A370I9W5_9NOCA</name>
<evidence type="ECO:0000313" key="4">
    <source>
        <dbReference type="EMBL" id="RDI66911.1"/>
    </source>
</evidence>
<dbReference type="SUPFAM" id="SSF55781">
    <property type="entry name" value="GAF domain-like"/>
    <property type="match status" value="1"/>
</dbReference>
<dbReference type="SMART" id="SM01012">
    <property type="entry name" value="ANTAR"/>
    <property type="match status" value="1"/>
</dbReference>
<keyword evidence="2" id="KW-0804">Transcription</keyword>
<dbReference type="STRING" id="1210086.GCA_001613105_01860"/>
<evidence type="ECO:0000256" key="1">
    <source>
        <dbReference type="ARBA" id="ARBA00023015"/>
    </source>
</evidence>
<keyword evidence="1" id="KW-0805">Transcription regulation</keyword>
<dbReference type="InterPro" id="IPR005561">
    <property type="entry name" value="ANTAR"/>
</dbReference>
<dbReference type="InterPro" id="IPR036388">
    <property type="entry name" value="WH-like_DNA-bd_sf"/>
</dbReference>
<comment type="caution">
    <text evidence="4">The sequence shown here is derived from an EMBL/GenBank/DDBJ whole genome shotgun (WGS) entry which is preliminary data.</text>
</comment>
<dbReference type="EMBL" id="QQBC01000004">
    <property type="protein sequence ID" value="RDI66911.1"/>
    <property type="molecule type" value="Genomic_DNA"/>
</dbReference>
<feature type="domain" description="ANTAR" evidence="3">
    <location>
        <begin position="177"/>
        <end position="232"/>
    </location>
</feature>
<dbReference type="GO" id="GO:0003723">
    <property type="term" value="F:RNA binding"/>
    <property type="evidence" value="ECO:0007669"/>
    <property type="project" value="InterPro"/>
</dbReference>
<dbReference type="InterPro" id="IPR029016">
    <property type="entry name" value="GAF-like_dom_sf"/>
</dbReference>
<protein>
    <recommendedName>
        <fullName evidence="3">ANTAR domain-containing protein</fullName>
    </recommendedName>
</protein>
<accession>A0A370I9W5</accession>
<proteinExistence type="predicted"/>
<dbReference type="AlphaFoldDB" id="A0A370I9W5"/>
<sequence length="255" mass="26876">MGNAATTRFLAVLNETESNGASSGQRLCQACVRSLPVSEAAITLAMPGGRWEVLGAVGETAARFADAQAATGEGPGPDAHRFGTPIRVADFAQEAHSDRWPLLAQWNRVGVIGSECSIPLRLGAFRLGFLDLLGVESVLSDAVVYSEALQVAGVITTMLLTDLTALSDVRADGDGIALAPWGEPSASAREIHQAIGMIAVQLDCTVTAAYARLVGYTFTTERTLADVAADVVARRLRFPPDPEPGALRRHQPDPT</sequence>
<keyword evidence="5" id="KW-1185">Reference proteome</keyword>
<evidence type="ECO:0000259" key="3">
    <source>
        <dbReference type="SMART" id="SM01012"/>
    </source>
</evidence>
<organism evidence="4 5">
    <name type="scientific">Nocardia pseudobrasiliensis</name>
    <dbReference type="NCBI Taxonomy" id="45979"/>
    <lineage>
        <taxon>Bacteria</taxon>
        <taxon>Bacillati</taxon>
        <taxon>Actinomycetota</taxon>
        <taxon>Actinomycetes</taxon>
        <taxon>Mycobacteriales</taxon>
        <taxon>Nocardiaceae</taxon>
        <taxon>Nocardia</taxon>
    </lineage>
</organism>
<dbReference type="Pfam" id="PF03861">
    <property type="entry name" value="ANTAR"/>
    <property type="match status" value="1"/>
</dbReference>
<dbReference type="Proteomes" id="UP000254869">
    <property type="component" value="Unassembled WGS sequence"/>
</dbReference>
<evidence type="ECO:0000256" key="2">
    <source>
        <dbReference type="ARBA" id="ARBA00023163"/>
    </source>
</evidence>
<dbReference type="Gene3D" id="1.10.10.10">
    <property type="entry name" value="Winged helix-like DNA-binding domain superfamily/Winged helix DNA-binding domain"/>
    <property type="match status" value="1"/>
</dbReference>
<evidence type="ECO:0000313" key="5">
    <source>
        <dbReference type="Proteomes" id="UP000254869"/>
    </source>
</evidence>
<gene>
    <name evidence="4" type="ORF">DFR76_104664</name>
</gene>